<name>A0A561XQR8_ACIDE</name>
<dbReference type="Proteomes" id="UP000321485">
    <property type="component" value="Unassembled WGS sequence"/>
</dbReference>
<accession>A0A561XQR8</accession>
<protein>
    <submittedName>
        <fullName evidence="1">Uncharacterized protein</fullName>
    </submittedName>
</protein>
<dbReference type="EMBL" id="VJWE01000012">
    <property type="protein sequence ID" value="TWG38431.1"/>
    <property type="molecule type" value="Genomic_DNA"/>
</dbReference>
<sequence>MHTPSDTIEMYLRAKDLNRPHLIAQAFAGGALLQMEMRQGDGQALACTLGREAIAETLVRNFGRAYENAYTFCLTEPPAPACADFHCLWLSAMTAKDNRAVCVAGGQYHWRFAPGNRLAQELRIVIDTMQTLPPADILPVMAWAAALAGPWCPVERALATAPPIPAVWQVMQRLAPASLAIA</sequence>
<dbReference type="GeneID" id="51111435"/>
<gene>
    <name evidence="1" type="ORF">ATF69_2373</name>
</gene>
<dbReference type="RefSeq" id="WP_146871058.1">
    <property type="nucleotide sequence ID" value="NZ_VJWE01000012.1"/>
</dbReference>
<dbReference type="InterPro" id="IPR032710">
    <property type="entry name" value="NTF2-like_dom_sf"/>
</dbReference>
<reference evidence="1 2" key="1">
    <citation type="journal article" date="2015" name="Stand. Genomic Sci.">
        <title>Genomic Encyclopedia of Bacterial and Archaeal Type Strains, Phase III: the genomes of soil and plant-associated and newly described type strains.</title>
        <authorList>
            <person name="Whitman W.B."/>
            <person name="Woyke T."/>
            <person name="Klenk H.P."/>
            <person name="Zhou Y."/>
            <person name="Lilburn T.G."/>
            <person name="Beck B.J."/>
            <person name="De Vos P."/>
            <person name="Vandamme P."/>
            <person name="Eisen J.A."/>
            <person name="Garrity G."/>
            <person name="Hugenholtz P."/>
            <person name="Kyrpides N.C."/>
        </authorList>
    </citation>
    <scope>NUCLEOTIDE SEQUENCE [LARGE SCALE GENOMIC DNA]</scope>
    <source>
        <strain evidence="1 2">DSM 64</strain>
    </source>
</reference>
<dbReference type="SUPFAM" id="SSF54427">
    <property type="entry name" value="NTF2-like"/>
    <property type="match status" value="1"/>
</dbReference>
<evidence type="ECO:0000313" key="1">
    <source>
        <dbReference type="EMBL" id="TWG38431.1"/>
    </source>
</evidence>
<dbReference type="AlphaFoldDB" id="A0A561XQR8"/>
<comment type="caution">
    <text evidence="1">The sequence shown here is derived from an EMBL/GenBank/DDBJ whole genome shotgun (WGS) entry which is preliminary data.</text>
</comment>
<organism evidence="1 2">
    <name type="scientific">Acidovorax delafieldii</name>
    <name type="common">Pseudomonas delafieldii</name>
    <dbReference type="NCBI Taxonomy" id="47920"/>
    <lineage>
        <taxon>Bacteria</taxon>
        <taxon>Pseudomonadati</taxon>
        <taxon>Pseudomonadota</taxon>
        <taxon>Betaproteobacteria</taxon>
        <taxon>Burkholderiales</taxon>
        <taxon>Comamonadaceae</taxon>
        <taxon>Acidovorax</taxon>
    </lineage>
</organism>
<proteinExistence type="predicted"/>
<evidence type="ECO:0000313" key="2">
    <source>
        <dbReference type="Proteomes" id="UP000321485"/>
    </source>
</evidence>